<name>A0A4Z2DRG4_SCHJA</name>
<dbReference type="InterPro" id="IPR013783">
    <property type="entry name" value="Ig-like_fold"/>
</dbReference>
<dbReference type="Proteomes" id="UP000311919">
    <property type="component" value="Unassembled WGS sequence"/>
</dbReference>
<dbReference type="Gene3D" id="2.60.40.10">
    <property type="entry name" value="Immunoglobulins"/>
    <property type="match status" value="4"/>
</dbReference>
<evidence type="ECO:0000313" key="2">
    <source>
        <dbReference type="Proteomes" id="UP000311919"/>
    </source>
</evidence>
<gene>
    <name evidence="1" type="ORF">EWB00_009373</name>
</gene>
<sequence>MHTKIDRYPPKPLWNIPQSLDFGVLVQENKVIMKMITLENQGSQTGRFRITNLSDLSIDIVPRFGVIQPHSHEKLKVTFIPKDTCSLAEVVRFELDGAGYFNLEVTGKVIKPEFKIHRHTNREDHQGEEGSQINHWNFGYVYYNTDALCSWDLINYSPKETSFVASFYDKNESSLTDGGLGSESCLKNEQNDSQIKINEYFSINPDYGQLKPFERLPFYLRLAPRWKMSKQGFVSLNESPPMKPFSVYLRIHKVDLSTCDVSNKTELLHNSAQSLVNLDDRNNLAIVLTGCLIPVQLLISSITESVDIDSNDNLNKLNTSVSNGEVKINKIYENQLIIQFSSCLVGSKICAQLKLSNQCKYLPIHFRIPRIAHFILKPDKGVIGPQKDCLITVCFSPKQIGEFHAVQNIHVLNHLADENSVIIHQCKLILHGYSPAITIPADVRFNPGIVPKWAHEVGRNTDLVTFGSNYNCPRAAIISLMSMKSLKGLQSHVLRSELNTTTFTKVAFPNDRLASIRPMNKHDEFKTLFCRLPRYTYTDEAYEWRGDDLNNITKQQSIYTDVYRNHAQMIEQIHKDRTLMKWNKSPNDGSVLMELDKLSPKLKIKNFEDTKPNINAVEKLEPINLQKNVKNDNRKVKKKKPERVLSLKLTTKRKVNDECKRRLSVKAISELSIFPINIEYGNICPNVESTKYVTIINPLNQCISFNLNTVLEELKPTVIRDYIIQPRSTYEIPITIKIAKVCNFQCNLGFTLNDQHKSNLVICATVIPIQLVLTTTSIELTSANLSYGLIRTSGMRGYVTLFNPLHASAKFRWQSLGDQNSFTICPKKGIVGPFSSLNCEVVYYPSINTSMEGRFQLKLPDVIENQSNASPTTINKSNDNSKITELLCVAKLFPSKLSFSTRRLPLGSVAHGLPYTRQITIFNLGQNPVLFQINRENKSIVNHSNSIPSYMHKLSRALPAKVDMQITPIEGEIPIGGEITLKVTCIPIGLGKFESSMTLNTYDGQNINLSVCGTVLCPQIELIPNNFEFGAFLLITG</sequence>
<keyword evidence="1" id="KW-0966">Cell projection</keyword>
<keyword evidence="1" id="KW-0969">Cilium</keyword>
<protein>
    <submittedName>
        <fullName evidence="1">Cilia-and flagella-associated protein</fullName>
    </submittedName>
</protein>
<dbReference type="EMBL" id="SKCS01000055">
    <property type="protein sequence ID" value="TNN19144.1"/>
    <property type="molecule type" value="Genomic_DNA"/>
</dbReference>
<keyword evidence="2" id="KW-1185">Reference proteome</keyword>
<dbReference type="PANTHER" id="PTHR45912:SF3">
    <property type="entry name" value="CILIA- AND FLAGELLA-ASSOCIATED PROTEIN 47"/>
    <property type="match status" value="1"/>
</dbReference>
<dbReference type="OrthoDB" id="10060824at2759"/>
<keyword evidence="1" id="KW-0282">Flagellum</keyword>
<reference evidence="1 2" key="1">
    <citation type="submission" date="2019-03" db="EMBL/GenBank/DDBJ databases">
        <title>An improved genome assembly of the fluke Schistosoma japonicum.</title>
        <authorList>
            <person name="Hu W."/>
            <person name="Luo F."/>
            <person name="Yin M."/>
            <person name="Mo X."/>
            <person name="Sun C."/>
            <person name="Wu Q."/>
            <person name="Zhu B."/>
            <person name="Xiang M."/>
            <person name="Wang J."/>
            <person name="Wang Y."/>
            <person name="Zhang T."/>
            <person name="Xu B."/>
            <person name="Zheng H."/>
            <person name="Feng Z."/>
        </authorList>
    </citation>
    <scope>NUCLEOTIDE SEQUENCE [LARGE SCALE GENOMIC DNA]</scope>
    <source>
        <strain evidence="1">HuSjv2</strain>
        <tissue evidence="1">Worms</tissue>
    </source>
</reference>
<dbReference type="GO" id="GO:0060271">
    <property type="term" value="P:cilium assembly"/>
    <property type="evidence" value="ECO:0007669"/>
    <property type="project" value="TreeGrafter"/>
</dbReference>
<accession>A0A4Z2DRG4</accession>
<dbReference type="GO" id="GO:0005929">
    <property type="term" value="C:cilium"/>
    <property type="evidence" value="ECO:0007669"/>
    <property type="project" value="TreeGrafter"/>
</dbReference>
<dbReference type="PANTHER" id="PTHR45912">
    <property type="entry name" value="CILIA- AND FLAGELLA-ASSOCIATED PROTEIN 47"/>
    <property type="match status" value="1"/>
</dbReference>
<comment type="caution">
    <text evidence="1">The sequence shown here is derived from an EMBL/GenBank/DDBJ whole genome shotgun (WGS) entry which is preliminary data.</text>
</comment>
<dbReference type="AlphaFoldDB" id="A0A4Z2DRG4"/>
<proteinExistence type="predicted"/>
<organism evidence="1 2">
    <name type="scientific">Schistosoma japonicum</name>
    <name type="common">Blood fluke</name>
    <dbReference type="NCBI Taxonomy" id="6182"/>
    <lineage>
        <taxon>Eukaryota</taxon>
        <taxon>Metazoa</taxon>
        <taxon>Spiralia</taxon>
        <taxon>Lophotrochozoa</taxon>
        <taxon>Platyhelminthes</taxon>
        <taxon>Trematoda</taxon>
        <taxon>Digenea</taxon>
        <taxon>Strigeidida</taxon>
        <taxon>Schistosomatoidea</taxon>
        <taxon>Schistosomatidae</taxon>
        <taxon>Schistosoma</taxon>
    </lineage>
</organism>
<evidence type="ECO:0000313" key="1">
    <source>
        <dbReference type="EMBL" id="TNN19144.1"/>
    </source>
</evidence>
<dbReference type="STRING" id="6182.A0A4Z2DRG4"/>